<gene>
    <name evidence="1" type="ORF">CEY00_Acc18619</name>
</gene>
<proteinExistence type="predicted"/>
<dbReference type="Proteomes" id="UP000241394">
    <property type="component" value="Chromosome LG16"/>
</dbReference>
<sequence>MSTIKTGDSSRKSKSKGKENLDYDASRFTRKNEEKLYNKVWVQNGVVIERKLNIVALENTIIRFVQNFVSRGSINLMKFKADSILTLCQEFMANIKDNPETEKGFLTELFKRSGIHIPLDFTRIELEGAIDRFSLSQSERQRMKRKLKEGAYEESSMGMVELKEAILDLGRQMGTQMSEFRVEVNACMTTLEEESSRHTTMLQEMKGMLIRMEEDEEEEED</sequence>
<name>A0A2R6QI48_ACTCC</name>
<keyword evidence="2" id="KW-1185">Reference proteome</keyword>
<dbReference type="Gramene" id="PSS08284">
    <property type="protein sequence ID" value="PSS08284"/>
    <property type="gene ID" value="CEY00_Acc18619"/>
</dbReference>
<protein>
    <submittedName>
        <fullName evidence="1">tRNA modification GTPase</fullName>
    </submittedName>
</protein>
<comment type="caution">
    <text evidence="1">The sequence shown here is derived from an EMBL/GenBank/DDBJ whole genome shotgun (WGS) entry which is preliminary data.</text>
</comment>
<dbReference type="AlphaFoldDB" id="A0A2R6QI48"/>
<reference evidence="2" key="2">
    <citation type="journal article" date="2018" name="BMC Genomics">
        <title>A manually annotated Actinidia chinensis var. chinensis (kiwifruit) genome highlights the challenges associated with draft genomes and gene prediction in plants.</title>
        <authorList>
            <person name="Pilkington S.M."/>
            <person name="Crowhurst R."/>
            <person name="Hilario E."/>
            <person name="Nardozza S."/>
            <person name="Fraser L."/>
            <person name="Peng Y."/>
            <person name="Gunaseelan K."/>
            <person name="Simpson R."/>
            <person name="Tahir J."/>
            <person name="Deroles S.C."/>
            <person name="Templeton K."/>
            <person name="Luo Z."/>
            <person name="Davy M."/>
            <person name="Cheng C."/>
            <person name="McNeilage M."/>
            <person name="Scaglione D."/>
            <person name="Liu Y."/>
            <person name="Zhang Q."/>
            <person name="Datson P."/>
            <person name="De Silva N."/>
            <person name="Gardiner S.E."/>
            <person name="Bassett H."/>
            <person name="Chagne D."/>
            <person name="McCallum J."/>
            <person name="Dzierzon H."/>
            <person name="Deng C."/>
            <person name="Wang Y.Y."/>
            <person name="Barron L."/>
            <person name="Manako K."/>
            <person name="Bowen J."/>
            <person name="Foster T.M."/>
            <person name="Erridge Z.A."/>
            <person name="Tiffin H."/>
            <person name="Waite C.N."/>
            <person name="Davies K.M."/>
            <person name="Grierson E.P."/>
            <person name="Laing W.A."/>
            <person name="Kirk R."/>
            <person name="Chen X."/>
            <person name="Wood M."/>
            <person name="Montefiori M."/>
            <person name="Brummell D.A."/>
            <person name="Schwinn K.E."/>
            <person name="Catanach A."/>
            <person name="Fullerton C."/>
            <person name="Li D."/>
            <person name="Meiyalaghan S."/>
            <person name="Nieuwenhuizen N."/>
            <person name="Read N."/>
            <person name="Prakash R."/>
            <person name="Hunter D."/>
            <person name="Zhang H."/>
            <person name="McKenzie M."/>
            <person name="Knabel M."/>
            <person name="Harris A."/>
            <person name="Allan A.C."/>
            <person name="Gleave A."/>
            <person name="Chen A."/>
            <person name="Janssen B.J."/>
            <person name="Plunkett B."/>
            <person name="Ampomah-Dwamena C."/>
            <person name="Voogd C."/>
            <person name="Leif D."/>
            <person name="Lafferty D."/>
            <person name="Souleyre E.J.F."/>
            <person name="Varkonyi-Gasic E."/>
            <person name="Gambi F."/>
            <person name="Hanley J."/>
            <person name="Yao J.L."/>
            <person name="Cheung J."/>
            <person name="David K.M."/>
            <person name="Warren B."/>
            <person name="Marsh K."/>
            <person name="Snowden K.C."/>
            <person name="Lin-Wang K."/>
            <person name="Brian L."/>
            <person name="Martinez-Sanchez M."/>
            <person name="Wang M."/>
            <person name="Ileperuma N."/>
            <person name="Macnee N."/>
            <person name="Campin R."/>
            <person name="McAtee P."/>
            <person name="Drummond R.S.M."/>
            <person name="Espley R.V."/>
            <person name="Ireland H.S."/>
            <person name="Wu R."/>
            <person name="Atkinson R.G."/>
            <person name="Karunairetnam S."/>
            <person name="Bulley S."/>
            <person name="Chunkath S."/>
            <person name="Hanley Z."/>
            <person name="Storey R."/>
            <person name="Thrimawithana A.H."/>
            <person name="Thomson S."/>
            <person name="David C."/>
            <person name="Testolin R."/>
            <person name="Huang H."/>
            <person name="Hellens R.P."/>
            <person name="Schaffer R.J."/>
        </authorList>
    </citation>
    <scope>NUCLEOTIDE SEQUENCE [LARGE SCALE GENOMIC DNA]</scope>
    <source>
        <strain evidence="2">cv. Red5</strain>
    </source>
</reference>
<evidence type="ECO:0000313" key="2">
    <source>
        <dbReference type="Proteomes" id="UP000241394"/>
    </source>
</evidence>
<organism evidence="1 2">
    <name type="scientific">Actinidia chinensis var. chinensis</name>
    <name type="common">Chinese soft-hair kiwi</name>
    <dbReference type="NCBI Taxonomy" id="1590841"/>
    <lineage>
        <taxon>Eukaryota</taxon>
        <taxon>Viridiplantae</taxon>
        <taxon>Streptophyta</taxon>
        <taxon>Embryophyta</taxon>
        <taxon>Tracheophyta</taxon>
        <taxon>Spermatophyta</taxon>
        <taxon>Magnoliopsida</taxon>
        <taxon>eudicotyledons</taxon>
        <taxon>Gunneridae</taxon>
        <taxon>Pentapetalae</taxon>
        <taxon>asterids</taxon>
        <taxon>Ericales</taxon>
        <taxon>Actinidiaceae</taxon>
        <taxon>Actinidia</taxon>
    </lineage>
</organism>
<dbReference type="InParanoid" id="A0A2R6QI48"/>
<dbReference type="EMBL" id="NKQK01000016">
    <property type="protein sequence ID" value="PSS08284.1"/>
    <property type="molecule type" value="Genomic_DNA"/>
</dbReference>
<dbReference type="OrthoDB" id="10399153at2759"/>
<accession>A0A2R6QI48</accession>
<reference evidence="1 2" key="1">
    <citation type="submission" date="2017-07" db="EMBL/GenBank/DDBJ databases">
        <title>An improved, manually edited Actinidia chinensis var. chinensis (kiwifruit) genome highlights the challenges associated with draft genomes and gene prediction in plants.</title>
        <authorList>
            <person name="Pilkington S."/>
            <person name="Crowhurst R."/>
            <person name="Hilario E."/>
            <person name="Nardozza S."/>
            <person name="Fraser L."/>
            <person name="Peng Y."/>
            <person name="Gunaseelan K."/>
            <person name="Simpson R."/>
            <person name="Tahir J."/>
            <person name="Deroles S."/>
            <person name="Templeton K."/>
            <person name="Luo Z."/>
            <person name="Davy M."/>
            <person name="Cheng C."/>
            <person name="Mcneilage M."/>
            <person name="Scaglione D."/>
            <person name="Liu Y."/>
            <person name="Zhang Q."/>
            <person name="Datson P."/>
            <person name="De Silva N."/>
            <person name="Gardiner S."/>
            <person name="Bassett H."/>
            <person name="Chagne D."/>
            <person name="Mccallum J."/>
            <person name="Dzierzon H."/>
            <person name="Deng C."/>
            <person name="Wang Y.-Y."/>
            <person name="Barron N."/>
            <person name="Manako K."/>
            <person name="Bowen J."/>
            <person name="Foster T."/>
            <person name="Erridge Z."/>
            <person name="Tiffin H."/>
            <person name="Waite C."/>
            <person name="Davies K."/>
            <person name="Grierson E."/>
            <person name="Laing W."/>
            <person name="Kirk R."/>
            <person name="Chen X."/>
            <person name="Wood M."/>
            <person name="Montefiori M."/>
            <person name="Brummell D."/>
            <person name="Schwinn K."/>
            <person name="Catanach A."/>
            <person name="Fullerton C."/>
            <person name="Li D."/>
            <person name="Meiyalaghan S."/>
            <person name="Nieuwenhuizen N."/>
            <person name="Read N."/>
            <person name="Prakash R."/>
            <person name="Hunter D."/>
            <person name="Zhang H."/>
            <person name="Mckenzie M."/>
            <person name="Knabel M."/>
            <person name="Harris A."/>
            <person name="Allan A."/>
            <person name="Chen A."/>
            <person name="Janssen B."/>
            <person name="Plunkett B."/>
            <person name="Dwamena C."/>
            <person name="Voogd C."/>
            <person name="Leif D."/>
            <person name="Lafferty D."/>
            <person name="Souleyre E."/>
            <person name="Varkonyi-Gasic E."/>
            <person name="Gambi F."/>
            <person name="Hanley J."/>
            <person name="Yao J.-L."/>
            <person name="Cheung J."/>
            <person name="David K."/>
            <person name="Warren B."/>
            <person name="Marsh K."/>
            <person name="Snowden K."/>
            <person name="Lin-Wang K."/>
            <person name="Brian L."/>
            <person name="Martinez-Sanchez M."/>
            <person name="Wang M."/>
            <person name="Ileperuma N."/>
            <person name="Macnee N."/>
            <person name="Campin R."/>
            <person name="Mcatee P."/>
            <person name="Drummond R."/>
            <person name="Espley R."/>
            <person name="Ireland H."/>
            <person name="Wu R."/>
            <person name="Atkinson R."/>
            <person name="Karunairetnam S."/>
            <person name="Bulley S."/>
            <person name="Chunkath S."/>
            <person name="Hanley Z."/>
            <person name="Storey R."/>
            <person name="Thrimawithana A."/>
            <person name="Thomson S."/>
            <person name="David C."/>
            <person name="Testolin R."/>
        </authorList>
    </citation>
    <scope>NUCLEOTIDE SEQUENCE [LARGE SCALE GENOMIC DNA]</scope>
    <source>
        <strain evidence="2">cv. Red5</strain>
        <tissue evidence="1">Young leaf</tissue>
    </source>
</reference>
<evidence type="ECO:0000313" key="1">
    <source>
        <dbReference type="EMBL" id="PSS08284.1"/>
    </source>
</evidence>